<evidence type="ECO:0000313" key="4">
    <source>
        <dbReference type="Proteomes" id="UP000295293"/>
    </source>
</evidence>
<dbReference type="AlphaFoldDB" id="A0A4V3DM86"/>
<feature type="domain" description="Thiamine pyrophosphate enzyme TPP-binding" evidence="2">
    <location>
        <begin position="66"/>
        <end position="214"/>
    </location>
</feature>
<dbReference type="InterPro" id="IPR011766">
    <property type="entry name" value="TPP_enzyme_TPP-bd"/>
</dbReference>
<keyword evidence="4" id="KW-1185">Reference proteome</keyword>
<dbReference type="SUPFAM" id="SSF52518">
    <property type="entry name" value="Thiamin diphosphate-binding fold (THDP-binding)"/>
    <property type="match status" value="1"/>
</dbReference>
<dbReference type="GO" id="GO:0030976">
    <property type="term" value="F:thiamine pyrophosphate binding"/>
    <property type="evidence" value="ECO:0007669"/>
    <property type="project" value="InterPro"/>
</dbReference>
<reference evidence="3 4" key="1">
    <citation type="submission" date="2019-03" db="EMBL/GenBank/DDBJ databases">
        <title>Genomic Encyclopedia of Type Strains, Phase IV (KMG-IV): sequencing the most valuable type-strain genomes for metagenomic binning, comparative biology and taxonomic classification.</title>
        <authorList>
            <person name="Goeker M."/>
        </authorList>
    </citation>
    <scope>NUCLEOTIDE SEQUENCE [LARGE SCALE GENOMIC DNA]</scope>
    <source>
        <strain evidence="3 4">DSM 21667</strain>
    </source>
</reference>
<evidence type="ECO:0000259" key="2">
    <source>
        <dbReference type="Pfam" id="PF02775"/>
    </source>
</evidence>
<dbReference type="EMBL" id="SNZH01000007">
    <property type="protein sequence ID" value="TDR43319.1"/>
    <property type="molecule type" value="Genomic_DNA"/>
</dbReference>
<gene>
    <name evidence="3" type="ORF">DFR29_107333</name>
</gene>
<dbReference type="InterPro" id="IPR051457">
    <property type="entry name" value="2-oxoacid:Fd_oxidoreductase"/>
</dbReference>
<dbReference type="Pfam" id="PF02775">
    <property type="entry name" value="TPP_enzyme_C"/>
    <property type="match status" value="1"/>
</dbReference>
<dbReference type="GO" id="GO:0045333">
    <property type="term" value="P:cellular respiration"/>
    <property type="evidence" value="ECO:0007669"/>
    <property type="project" value="UniProtKB-ARBA"/>
</dbReference>
<proteinExistence type="predicted"/>
<dbReference type="CDD" id="cd03375">
    <property type="entry name" value="TPP_OGFOR"/>
    <property type="match status" value="1"/>
</dbReference>
<dbReference type="GO" id="GO:0044281">
    <property type="term" value="P:small molecule metabolic process"/>
    <property type="evidence" value="ECO:0007669"/>
    <property type="project" value="UniProtKB-ARBA"/>
</dbReference>
<sequence length="351" mass="37810">MTFIAKPKLHHPTLPQNALCFTRRDYEGKISTLCAGCGHDSISAAIIQACWELNVEPHRLAKLSGIGCSSKTPDYFLGQSHGFNTVHGRMPSVLTGANLANRELLYLGVSGDGDSASIGIGQFVHAIRRGVNMTYIVENNGVYGLTKGQFSATADQGSTSKRGVVNADSPIDLVGLALQLGATYVGRSFSGDKAQLVPLIKGAIAHRGAAFLDVISPCVAFNNHAGSTKSYEYVRAHNDAVNRMDVIPEREEIAVDYAAGETIEVEQHDGSRLRLHKLDPDYDPRNRIAAMNYVQQHQALGEVVTGLLYVDAEAEDLHTHLKTSAKPFNQMQAAELSPGAGALLKINASFR</sequence>
<dbReference type="InterPro" id="IPR029061">
    <property type="entry name" value="THDP-binding"/>
</dbReference>
<dbReference type="RefSeq" id="WP_133819216.1">
    <property type="nucleotide sequence ID" value="NZ_SNZH01000007.1"/>
</dbReference>
<name>A0A4V3DM86_9GAMM</name>
<keyword evidence="1" id="KW-0560">Oxidoreductase</keyword>
<evidence type="ECO:0000313" key="3">
    <source>
        <dbReference type="EMBL" id="TDR43319.1"/>
    </source>
</evidence>
<dbReference type="PANTHER" id="PTHR48084">
    <property type="entry name" value="2-OXOGLUTARATE OXIDOREDUCTASE SUBUNIT KORB-RELATED"/>
    <property type="match status" value="1"/>
</dbReference>
<dbReference type="OrthoDB" id="9775140at2"/>
<dbReference type="Proteomes" id="UP000295293">
    <property type="component" value="Unassembled WGS sequence"/>
</dbReference>
<dbReference type="GO" id="GO:0016625">
    <property type="term" value="F:oxidoreductase activity, acting on the aldehyde or oxo group of donors, iron-sulfur protein as acceptor"/>
    <property type="evidence" value="ECO:0007669"/>
    <property type="project" value="UniProtKB-ARBA"/>
</dbReference>
<protein>
    <submittedName>
        <fullName evidence="3">2-oxoglutarate ferredoxin oxidoreductase subunit beta</fullName>
    </submittedName>
</protein>
<dbReference type="Gene3D" id="3.40.50.970">
    <property type="match status" value="1"/>
</dbReference>
<evidence type="ECO:0000256" key="1">
    <source>
        <dbReference type="ARBA" id="ARBA00023002"/>
    </source>
</evidence>
<comment type="caution">
    <text evidence="3">The sequence shown here is derived from an EMBL/GenBank/DDBJ whole genome shotgun (WGS) entry which is preliminary data.</text>
</comment>
<organism evidence="3 4">
    <name type="scientific">Tahibacter aquaticus</name>
    <dbReference type="NCBI Taxonomy" id="520092"/>
    <lineage>
        <taxon>Bacteria</taxon>
        <taxon>Pseudomonadati</taxon>
        <taxon>Pseudomonadota</taxon>
        <taxon>Gammaproteobacteria</taxon>
        <taxon>Lysobacterales</taxon>
        <taxon>Rhodanobacteraceae</taxon>
        <taxon>Tahibacter</taxon>
    </lineage>
</organism>
<dbReference type="PANTHER" id="PTHR48084:SF5">
    <property type="entry name" value="BLR6744 PROTEIN"/>
    <property type="match status" value="1"/>
</dbReference>
<accession>A0A4V3DM86</accession>